<dbReference type="STRING" id="983506.L8X250"/>
<dbReference type="SUPFAM" id="SSF56112">
    <property type="entry name" value="Protein kinase-like (PK-like)"/>
    <property type="match status" value="1"/>
</dbReference>
<feature type="region of interest" description="Disordered" evidence="1">
    <location>
        <begin position="119"/>
        <end position="149"/>
    </location>
</feature>
<dbReference type="InterPro" id="IPR011009">
    <property type="entry name" value="Kinase-like_dom_sf"/>
</dbReference>
<dbReference type="EMBL" id="AFRT01000334">
    <property type="protein sequence ID" value="ELU44386.1"/>
    <property type="molecule type" value="Genomic_DNA"/>
</dbReference>
<feature type="compositionally biased region" description="Basic and acidic residues" evidence="1">
    <location>
        <begin position="131"/>
        <end position="146"/>
    </location>
</feature>
<proteinExistence type="predicted"/>
<dbReference type="OrthoDB" id="10003767at2759"/>
<organism evidence="2 3">
    <name type="scientific">Thanatephorus cucumeris (strain AG1-IA)</name>
    <name type="common">Rice sheath blight fungus</name>
    <name type="synonym">Rhizoctonia solani</name>
    <dbReference type="NCBI Taxonomy" id="983506"/>
    <lineage>
        <taxon>Eukaryota</taxon>
        <taxon>Fungi</taxon>
        <taxon>Dikarya</taxon>
        <taxon>Basidiomycota</taxon>
        <taxon>Agaricomycotina</taxon>
        <taxon>Agaricomycetes</taxon>
        <taxon>Cantharellales</taxon>
        <taxon>Ceratobasidiaceae</taxon>
        <taxon>Rhizoctonia</taxon>
        <taxon>Rhizoctonia solani AG-1</taxon>
    </lineage>
</organism>
<evidence type="ECO:0000313" key="2">
    <source>
        <dbReference type="EMBL" id="ELU44386.1"/>
    </source>
</evidence>
<keyword evidence="3" id="KW-1185">Reference proteome</keyword>
<dbReference type="PANTHER" id="PTHR21310:SF15">
    <property type="entry name" value="AMINOGLYCOSIDE PHOSPHOTRANSFERASE DOMAIN-CONTAINING PROTEIN"/>
    <property type="match status" value="1"/>
</dbReference>
<dbReference type="PANTHER" id="PTHR21310">
    <property type="entry name" value="AMINOGLYCOSIDE PHOSPHOTRANSFERASE-RELATED-RELATED"/>
    <property type="match status" value="1"/>
</dbReference>
<dbReference type="HOGENOM" id="CLU_943921_0_0_1"/>
<evidence type="ECO:0000256" key="1">
    <source>
        <dbReference type="SAM" id="MobiDB-lite"/>
    </source>
</evidence>
<dbReference type="AlphaFoldDB" id="L8X250"/>
<reference evidence="2 3" key="1">
    <citation type="journal article" date="2013" name="Nat. Commun.">
        <title>The evolution and pathogenic mechanisms of the rice sheath blight pathogen.</title>
        <authorList>
            <person name="Zheng A."/>
            <person name="Lin R."/>
            <person name="Xu L."/>
            <person name="Qin P."/>
            <person name="Tang C."/>
            <person name="Ai P."/>
            <person name="Zhang D."/>
            <person name="Liu Y."/>
            <person name="Sun Z."/>
            <person name="Feng H."/>
            <person name="Wang Y."/>
            <person name="Chen Y."/>
            <person name="Liang X."/>
            <person name="Fu R."/>
            <person name="Li Q."/>
            <person name="Zhang J."/>
            <person name="Yu X."/>
            <person name="Xie Z."/>
            <person name="Ding L."/>
            <person name="Guan P."/>
            <person name="Tang J."/>
            <person name="Liang Y."/>
            <person name="Wang S."/>
            <person name="Deng Q."/>
            <person name="Li S."/>
            <person name="Zhu J."/>
            <person name="Wang L."/>
            <person name="Liu H."/>
            <person name="Li P."/>
        </authorList>
    </citation>
    <scope>NUCLEOTIDE SEQUENCE [LARGE SCALE GENOMIC DNA]</scope>
    <source>
        <strain evidence="3">AG-1 IA</strain>
    </source>
</reference>
<dbReference type="Proteomes" id="UP000011668">
    <property type="component" value="Unassembled WGS sequence"/>
</dbReference>
<sequence length="295" mass="32492">MPTAIGMRVWTGHAGTPGLARNNSSERVGIAVGDMINGDGGRVEWRSGAPGGNDNRRLMINFTCGVMEPLIYLTGSPPDPRSLELPDTSPAMPTTPLPKTPSMAIRALDSLRDSHLVPMSPRLEVSQPHSPKPDHEDERREAKADGDNPFPIDRNILRTVIREKLGCEPSHIKFLSSGTFHKAFLVSLVDGPDVVARIARRYMPKLKTESEIATINYVRAHTNIPVPFIYAYDSDPYNKLGGEYIIMSKAPGVPLIRHFHSMPANKMNDLLHNLAEMLVPLSQHTFPAIGSPFHT</sequence>
<evidence type="ECO:0000313" key="3">
    <source>
        <dbReference type="Proteomes" id="UP000011668"/>
    </source>
</evidence>
<feature type="region of interest" description="Disordered" evidence="1">
    <location>
        <begin position="73"/>
        <end position="101"/>
    </location>
</feature>
<dbReference type="InterPro" id="IPR051678">
    <property type="entry name" value="AGP_Transferase"/>
</dbReference>
<protein>
    <submittedName>
        <fullName evidence="2">APH domain-containing protein</fullName>
    </submittedName>
</protein>
<gene>
    <name evidence="2" type="ORF">AG1IA_01574</name>
</gene>
<comment type="caution">
    <text evidence="2">The sequence shown here is derived from an EMBL/GenBank/DDBJ whole genome shotgun (WGS) entry which is preliminary data.</text>
</comment>
<name>L8X250_THACA</name>
<accession>L8X250</accession>